<keyword evidence="4" id="KW-1185">Reference proteome</keyword>
<protein>
    <submittedName>
        <fullName evidence="3">LytR family transcriptional regulator</fullName>
    </submittedName>
</protein>
<dbReference type="NCBIfam" id="TIGR00350">
    <property type="entry name" value="lytR_cpsA_psr"/>
    <property type="match status" value="1"/>
</dbReference>
<dbReference type="Gene3D" id="3.40.630.190">
    <property type="entry name" value="LCP protein"/>
    <property type="match status" value="1"/>
</dbReference>
<evidence type="ECO:0000313" key="3">
    <source>
        <dbReference type="EMBL" id="BEH91588.1"/>
    </source>
</evidence>
<feature type="domain" description="Cell envelope-related transcriptional attenuator" evidence="2">
    <location>
        <begin position="78"/>
        <end position="239"/>
    </location>
</feature>
<dbReference type="InterPro" id="IPR004474">
    <property type="entry name" value="LytR_CpsA_psr"/>
</dbReference>
<accession>A0ABN6ZIF2</accession>
<dbReference type="PANTHER" id="PTHR33392">
    <property type="entry name" value="POLYISOPRENYL-TEICHOIC ACID--PEPTIDOGLYCAN TEICHOIC ACID TRANSFERASE TAGU"/>
    <property type="match status" value="1"/>
</dbReference>
<dbReference type="Pfam" id="PF03816">
    <property type="entry name" value="LytR_cpsA_psr"/>
    <property type="match status" value="1"/>
</dbReference>
<dbReference type="RefSeq" id="WP_338617438.1">
    <property type="nucleotide sequence ID" value="NZ_AP028127.1"/>
</dbReference>
<dbReference type="PANTHER" id="PTHR33392:SF6">
    <property type="entry name" value="POLYISOPRENYL-TEICHOIC ACID--PEPTIDOGLYCAN TEICHOIC ACID TRANSFERASE TAGU"/>
    <property type="match status" value="1"/>
</dbReference>
<reference evidence="3" key="1">
    <citation type="journal article" date="2024" name="Int. J. Syst. Evol. Microbiol.">
        <title>Turicibacter faecis sp. nov., isolated from faeces of heart failure mouse model.</title>
        <authorList>
            <person name="Imamura Y."/>
            <person name="Motooka D."/>
            <person name="Nakajima Y."/>
            <person name="Ito S."/>
            <person name="Kitakaze M."/>
            <person name="Iida T."/>
            <person name="Nakamura S."/>
        </authorList>
    </citation>
    <scope>NUCLEOTIDE SEQUENCE</scope>
    <source>
        <strain evidence="3">TC023</strain>
    </source>
</reference>
<evidence type="ECO:0000313" key="4">
    <source>
        <dbReference type="Proteomes" id="UP001432099"/>
    </source>
</evidence>
<gene>
    <name evidence="3" type="ORF">T23_16900</name>
</gene>
<evidence type="ECO:0000256" key="1">
    <source>
        <dbReference type="ARBA" id="ARBA00006068"/>
    </source>
</evidence>
<sequence length="348" mass="38943">MRKKVRVIVCSLVVLGLVVIGGGVFAANYYYSKLDTTAALKHEDVAVDSSLTAKEKHSKVVNIAVLGIDQDGDGSNGRSDATKVISLDMKNKKLKLSSFQRDTMIFIPDGENGFDKLNHAYWYGEAPLTLKTLNYNFDLDITRYVAFNFNAIEKVIDAVGGVEIDVRPEEKKVTNDYIRSMNGASDDDLDAPELQESGLQLLSGRQAMGYMRNRYAEGGDFGRMERQSKVMEAVIAKVSDQSYLELVKLAEKCLPYVETNLTMKEIIDYGSAVLGFDLKNIEQTQVPQPDNGSKSVDYKGYGPFYIMKSYQDLVKDVHEFIYNDSDYQPSQTVIETEAAIYEQFGHVE</sequence>
<organism evidence="3 4">
    <name type="scientific">Turicibacter faecis</name>
    <dbReference type="NCBI Taxonomy" id="2963365"/>
    <lineage>
        <taxon>Bacteria</taxon>
        <taxon>Bacillati</taxon>
        <taxon>Bacillota</taxon>
        <taxon>Erysipelotrichia</taxon>
        <taxon>Erysipelotrichales</taxon>
        <taxon>Turicibacteraceae</taxon>
        <taxon>Turicibacter</taxon>
    </lineage>
</organism>
<dbReference type="EMBL" id="AP028127">
    <property type="protein sequence ID" value="BEH91588.1"/>
    <property type="molecule type" value="Genomic_DNA"/>
</dbReference>
<evidence type="ECO:0000259" key="2">
    <source>
        <dbReference type="Pfam" id="PF03816"/>
    </source>
</evidence>
<name>A0ABN6ZIF2_9FIRM</name>
<proteinExistence type="inferred from homology"/>
<dbReference type="Proteomes" id="UP001432099">
    <property type="component" value="Chromosome"/>
</dbReference>
<comment type="similarity">
    <text evidence="1">Belongs to the LytR/CpsA/Psr (LCP) family.</text>
</comment>
<dbReference type="InterPro" id="IPR050922">
    <property type="entry name" value="LytR/CpsA/Psr_CW_biosynth"/>
</dbReference>